<dbReference type="GO" id="GO:0008270">
    <property type="term" value="F:zinc ion binding"/>
    <property type="evidence" value="ECO:0007669"/>
    <property type="project" value="UniProtKB-KW"/>
</dbReference>
<protein>
    <recommendedName>
        <fullName evidence="3">CCHC-type domain-containing protein</fullName>
    </recommendedName>
</protein>
<evidence type="ECO:0000313" key="4">
    <source>
        <dbReference type="EMBL" id="CAH9076579.1"/>
    </source>
</evidence>
<comment type="caution">
    <text evidence="4">The sequence shown here is derived from an EMBL/GenBank/DDBJ whole genome shotgun (WGS) entry which is preliminary data.</text>
</comment>
<feature type="compositionally biased region" description="Gly residues" evidence="2">
    <location>
        <begin position="248"/>
        <end position="259"/>
    </location>
</feature>
<keyword evidence="1" id="KW-0479">Metal-binding</keyword>
<dbReference type="AlphaFoldDB" id="A0A9P0YUP7"/>
<dbReference type="InterPro" id="IPR001878">
    <property type="entry name" value="Znf_CCHC"/>
</dbReference>
<keyword evidence="5" id="KW-1185">Reference proteome</keyword>
<dbReference type="EMBL" id="CAMAPE010000010">
    <property type="protein sequence ID" value="CAH9076579.1"/>
    <property type="molecule type" value="Genomic_DNA"/>
</dbReference>
<keyword evidence="1" id="KW-0863">Zinc-finger</keyword>
<dbReference type="PROSITE" id="PS50158">
    <property type="entry name" value="ZF_CCHC"/>
    <property type="match status" value="1"/>
</dbReference>
<evidence type="ECO:0000256" key="2">
    <source>
        <dbReference type="SAM" id="MobiDB-lite"/>
    </source>
</evidence>
<dbReference type="Proteomes" id="UP001152484">
    <property type="component" value="Unassembled WGS sequence"/>
</dbReference>
<gene>
    <name evidence="4" type="ORF">CEURO_LOCUS5885</name>
</gene>
<dbReference type="PANTHER" id="PTHR33325">
    <property type="entry name" value="ZINC FINGER, CCHC-TYPE-RELATED"/>
    <property type="match status" value="1"/>
</dbReference>
<dbReference type="PANTHER" id="PTHR33325:SF11">
    <property type="entry name" value="COLD SHOCK DOMAIN-CONTAINING PROTEIN 4-LIKE"/>
    <property type="match status" value="1"/>
</dbReference>
<dbReference type="OrthoDB" id="1737433at2759"/>
<reference evidence="4" key="1">
    <citation type="submission" date="2022-07" db="EMBL/GenBank/DDBJ databases">
        <authorList>
            <person name="Macas J."/>
            <person name="Novak P."/>
            <person name="Neumann P."/>
        </authorList>
    </citation>
    <scope>NUCLEOTIDE SEQUENCE</scope>
</reference>
<sequence>MVVNNTHTILYFKMTDPTRSEFDILDSEGLEYHRWVSDIETTFVAKDYSATLADPESLKDNAPSEKIKAAALMFLRRHIDPSLRWEYLQLKTLKELWDALKCRFGNIHDTLIPELTVQWNEIRLVDYKKINDFNKDMLCLKARLNFCGKPITEDEMIDKTLSTFPTSALILANQYRLEHNNKRITTFNQLINLLQVAERQNQVLLNNNARPVGTKKIPEVNYGKANTGKHPSGRGEGRTRGRGRNNHGGRGGRGTGRGGFSKVWKRDTRGGTSGQTNKAHNAPSKPPVKRDRVGEEPCYRCGVSGHRYKNCQASNRVVAAYKKYRESKEHESQFVTDEGNEVDVNLTVADFGVKNNITHSVDAPDFD</sequence>
<keyword evidence="1" id="KW-0862">Zinc</keyword>
<organism evidence="4 5">
    <name type="scientific">Cuscuta europaea</name>
    <name type="common">European dodder</name>
    <dbReference type="NCBI Taxonomy" id="41803"/>
    <lineage>
        <taxon>Eukaryota</taxon>
        <taxon>Viridiplantae</taxon>
        <taxon>Streptophyta</taxon>
        <taxon>Embryophyta</taxon>
        <taxon>Tracheophyta</taxon>
        <taxon>Spermatophyta</taxon>
        <taxon>Magnoliopsida</taxon>
        <taxon>eudicotyledons</taxon>
        <taxon>Gunneridae</taxon>
        <taxon>Pentapetalae</taxon>
        <taxon>asterids</taxon>
        <taxon>lamiids</taxon>
        <taxon>Solanales</taxon>
        <taxon>Convolvulaceae</taxon>
        <taxon>Cuscuteae</taxon>
        <taxon>Cuscuta</taxon>
        <taxon>Cuscuta subgen. Cuscuta</taxon>
    </lineage>
</organism>
<name>A0A9P0YUP7_CUSEU</name>
<proteinExistence type="predicted"/>
<evidence type="ECO:0000256" key="1">
    <source>
        <dbReference type="PROSITE-ProRule" id="PRU00047"/>
    </source>
</evidence>
<feature type="region of interest" description="Disordered" evidence="2">
    <location>
        <begin position="219"/>
        <end position="294"/>
    </location>
</feature>
<accession>A0A9P0YUP7</accession>
<feature type="domain" description="CCHC-type" evidence="3">
    <location>
        <begin position="298"/>
        <end position="311"/>
    </location>
</feature>
<dbReference type="GO" id="GO:0003676">
    <property type="term" value="F:nucleic acid binding"/>
    <property type="evidence" value="ECO:0007669"/>
    <property type="project" value="InterPro"/>
</dbReference>
<evidence type="ECO:0000259" key="3">
    <source>
        <dbReference type="PROSITE" id="PS50158"/>
    </source>
</evidence>
<evidence type="ECO:0000313" key="5">
    <source>
        <dbReference type="Proteomes" id="UP001152484"/>
    </source>
</evidence>